<protein>
    <recommendedName>
        <fullName evidence="4">Oxidative stress defense protein</fullName>
    </recommendedName>
</protein>
<dbReference type="Gene3D" id="3.30.70.2970">
    <property type="entry name" value="Protein of unknown function (DUF541), domain 2"/>
    <property type="match status" value="1"/>
</dbReference>
<proteinExistence type="predicted"/>
<organism evidence="2 3">
    <name type="scientific">Photobacterium ganghwense</name>
    <dbReference type="NCBI Taxonomy" id="320778"/>
    <lineage>
        <taxon>Bacteria</taxon>
        <taxon>Pseudomonadati</taxon>
        <taxon>Pseudomonadota</taxon>
        <taxon>Gammaproteobacteria</taxon>
        <taxon>Vibrionales</taxon>
        <taxon>Vibrionaceae</taxon>
        <taxon>Photobacterium</taxon>
    </lineage>
</organism>
<dbReference type="OrthoDB" id="5985609at2"/>
<name>A0A0J1H3X1_9GAMM</name>
<dbReference type="InterPro" id="IPR052022">
    <property type="entry name" value="26kDa_periplasmic_antigen"/>
</dbReference>
<dbReference type="PATRIC" id="fig|320778.3.peg.4102"/>
<evidence type="ECO:0000256" key="1">
    <source>
        <dbReference type="SAM" id="SignalP"/>
    </source>
</evidence>
<dbReference type="Gene3D" id="3.30.110.170">
    <property type="entry name" value="Protein of unknown function (DUF541), domain 1"/>
    <property type="match status" value="1"/>
</dbReference>
<dbReference type="GO" id="GO:0006974">
    <property type="term" value="P:DNA damage response"/>
    <property type="evidence" value="ECO:0007669"/>
    <property type="project" value="TreeGrafter"/>
</dbReference>
<dbReference type="STRING" id="320778.ABT57_18900"/>
<dbReference type="RefSeq" id="WP_047886830.1">
    <property type="nucleotide sequence ID" value="NZ_CP071325.1"/>
</dbReference>
<dbReference type="PANTHER" id="PTHR34387">
    <property type="entry name" value="SLR1258 PROTEIN"/>
    <property type="match status" value="1"/>
</dbReference>
<sequence length="233" mass="25785">MKKPLVAAMLGMSLMGLSGVASANVSVPHLQTTGHGEVTAQPDMAVFSVAVEELRPTAKAAKEAADKAVTAFVDRLLKEGLDRSQIQSANINLQPQYHYPKDQEPELKGYRASRYITVTVNSLDKLNTYLDNALGDGINRINNIELKVSNEKEYQDQARQAAVKDAMEKAKSLADGFGEKLDGVWQINYQTSYPRPVMMRMAMDAPAMEKSMGYQDTQIVIRDQVDVTFKLQD</sequence>
<accession>A0A0J1H3X1</accession>
<gene>
    <name evidence="2" type="ORF">ABT57_18900</name>
</gene>
<dbReference type="Pfam" id="PF04402">
    <property type="entry name" value="SIMPL"/>
    <property type="match status" value="1"/>
</dbReference>
<feature type="chain" id="PRO_5005252159" description="Oxidative stress defense protein" evidence="1">
    <location>
        <begin position="24"/>
        <end position="233"/>
    </location>
</feature>
<evidence type="ECO:0008006" key="4">
    <source>
        <dbReference type="Google" id="ProtNLM"/>
    </source>
</evidence>
<keyword evidence="1" id="KW-0732">Signal</keyword>
<reference evidence="2 3" key="1">
    <citation type="submission" date="2015-05" db="EMBL/GenBank/DDBJ databases">
        <title>Photobacterium galathea sp. nov.</title>
        <authorList>
            <person name="Machado H."/>
            <person name="Gram L."/>
        </authorList>
    </citation>
    <scope>NUCLEOTIDE SEQUENCE [LARGE SCALE GENOMIC DNA]</scope>
    <source>
        <strain evidence="2 3">DSM 22954</strain>
    </source>
</reference>
<dbReference type="EMBL" id="LDOU01000021">
    <property type="protein sequence ID" value="KLV06483.1"/>
    <property type="molecule type" value="Genomic_DNA"/>
</dbReference>
<dbReference type="Proteomes" id="UP000035909">
    <property type="component" value="Unassembled WGS sequence"/>
</dbReference>
<dbReference type="PANTHER" id="PTHR34387:SF1">
    <property type="entry name" value="PERIPLASMIC IMMUNOGENIC PROTEIN"/>
    <property type="match status" value="1"/>
</dbReference>
<feature type="signal peptide" evidence="1">
    <location>
        <begin position="1"/>
        <end position="23"/>
    </location>
</feature>
<comment type="caution">
    <text evidence="2">The sequence shown here is derived from an EMBL/GenBank/DDBJ whole genome shotgun (WGS) entry which is preliminary data.</text>
</comment>
<dbReference type="InterPro" id="IPR007497">
    <property type="entry name" value="SIMPL/DUF541"/>
</dbReference>
<dbReference type="AlphaFoldDB" id="A0A0J1H3X1"/>
<keyword evidence="3" id="KW-1185">Reference proteome</keyword>
<evidence type="ECO:0000313" key="2">
    <source>
        <dbReference type="EMBL" id="KLV06483.1"/>
    </source>
</evidence>
<evidence type="ECO:0000313" key="3">
    <source>
        <dbReference type="Proteomes" id="UP000035909"/>
    </source>
</evidence>
<dbReference type="NCBIfam" id="NF008299">
    <property type="entry name" value="PRK11087.1"/>
    <property type="match status" value="1"/>
</dbReference>